<evidence type="ECO:0000256" key="1">
    <source>
        <dbReference type="SAM" id="Phobius"/>
    </source>
</evidence>
<reference evidence="2 3" key="1">
    <citation type="submission" date="2017-01" db="EMBL/GenBank/DDBJ databases">
        <authorList>
            <person name="Mah S.A."/>
            <person name="Swanson W.J."/>
            <person name="Moy G.W."/>
            <person name="Vacquier V.D."/>
        </authorList>
    </citation>
    <scope>NUCLEOTIDE SEQUENCE [LARGE SCALE GENOMIC DNA]</scope>
    <source>
        <strain evidence="2">PDD-32b-74</strain>
    </source>
</reference>
<evidence type="ECO:0000313" key="2">
    <source>
        <dbReference type="EMBL" id="OUM06386.1"/>
    </source>
</evidence>
<keyword evidence="1" id="KW-0812">Transmembrane</keyword>
<evidence type="ECO:0000313" key="3">
    <source>
        <dbReference type="Proteomes" id="UP000195128"/>
    </source>
</evidence>
<gene>
    <name evidence="2" type="ORF">BW686_17075</name>
</gene>
<sequence>MHLNIIMELRTKPGWFLFLMSFFFLKIVLYKFIRCLRSFFLPTLVIIRKIGQLQKSIQRTGNFPRNALVRPSNLSYQTTQTLSGE</sequence>
<organism evidence="2 3">
    <name type="scientific">Pseudomonas syringae</name>
    <dbReference type="NCBI Taxonomy" id="317"/>
    <lineage>
        <taxon>Bacteria</taxon>
        <taxon>Pseudomonadati</taxon>
        <taxon>Pseudomonadota</taxon>
        <taxon>Gammaproteobacteria</taxon>
        <taxon>Pseudomonadales</taxon>
        <taxon>Pseudomonadaceae</taxon>
        <taxon>Pseudomonas</taxon>
    </lineage>
</organism>
<accession>A0A244EPH3</accession>
<dbReference type="EMBL" id="MTSA01000012">
    <property type="protein sequence ID" value="OUM06386.1"/>
    <property type="molecule type" value="Genomic_DNA"/>
</dbReference>
<dbReference type="Proteomes" id="UP000195128">
    <property type="component" value="Unassembled WGS sequence"/>
</dbReference>
<proteinExistence type="predicted"/>
<protein>
    <submittedName>
        <fullName evidence="2">Uncharacterized protein</fullName>
    </submittedName>
</protein>
<name>A0A244EPH3_PSESX</name>
<dbReference type="AlphaFoldDB" id="A0A244EPH3"/>
<keyword evidence="1" id="KW-1133">Transmembrane helix</keyword>
<feature type="transmembrane region" description="Helical" evidence="1">
    <location>
        <begin position="15"/>
        <end position="33"/>
    </location>
</feature>
<keyword evidence="1" id="KW-0472">Membrane</keyword>
<comment type="caution">
    <text evidence="2">The sequence shown here is derived from an EMBL/GenBank/DDBJ whole genome shotgun (WGS) entry which is preliminary data.</text>
</comment>